<dbReference type="KEGG" id="mcha:111007560"/>
<evidence type="ECO:0000256" key="3">
    <source>
        <dbReference type="RuleBase" id="RU003460"/>
    </source>
</evidence>
<dbReference type="InterPro" id="IPR036908">
    <property type="entry name" value="RlpA-like_sf"/>
</dbReference>
<keyword evidence="7" id="KW-1185">Reference proteome</keyword>
<dbReference type="RefSeq" id="XP_022135657.1">
    <property type="nucleotide sequence ID" value="XM_022279965.1"/>
</dbReference>
<dbReference type="GO" id="GO:0009505">
    <property type="term" value="C:plant-type cell wall"/>
    <property type="evidence" value="ECO:0007669"/>
    <property type="project" value="TreeGrafter"/>
</dbReference>
<dbReference type="PANTHER" id="PTHR31692">
    <property type="entry name" value="EXPANSIN-B3"/>
    <property type="match status" value="1"/>
</dbReference>
<keyword evidence="4" id="KW-0732">Signal</keyword>
<protein>
    <submittedName>
        <fullName evidence="8 9">Expansin-like A2</fullName>
    </submittedName>
</protein>
<dbReference type="Proteomes" id="UP000504603">
    <property type="component" value="Unplaced"/>
</dbReference>
<dbReference type="InterPro" id="IPR007112">
    <property type="entry name" value="Expansin/allergen_DPBB_dom"/>
</dbReference>
<dbReference type="RefSeq" id="XP_022135655.1">
    <property type="nucleotide sequence ID" value="XM_022279963.1"/>
</dbReference>
<dbReference type="InterPro" id="IPR007118">
    <property type="entry name" value="Expan_Lol_pI"/>
</dbReference>
<name>A0A6J1C3C4_MOMCH</name>
<evidence type="ECO:0000313" key="10">
    <source>
        <dbReference type="RefSeq" id="XP_022135657.1"/>
    </source>
</evidence>
<accession>A0A6J1C3C4</accession>
<dbReference type="SMART" id="SM00837">
    <property type="entry name" value="DPBB_1"/>
    <property type="match status" value="1"/>
</dbReference>
<dbReference type="Pfam" id="PF03330">
    <property type="entry name" value="DPBB_1"/>
    <property type="match status" value="1"/>
</dbReference>
<dbReference type="GO" id="GO:0009506">
    <property type="term" value="C:plasmodesma"/>
    <property type="evidence" value="ECO:0007669"/>
    <property type="project" value="TreeGrafter"/>
</dbReference>
<evidence type="ECO:0000313" key="8">
    <source>
        <dbReference type="RefSeq" id="XP_022135655.1"/>
    </source>
</evidence>
<keyword evidence="2" id="KW-0964">Secreted</keyword>
<feature type="chain" id="PRO_5044638358" evidence="4">
    <location>
        <begin position="19"/>
        <end position="261"/>
    </location>
</feature>
<dbReference type="OrthoDB" id="623266at2759"/>
<evidence type="ECO:0000313" key="9">
    <source>
        <dbReference type="RefSeq" id="XP_022135656.1"/>
    </source>
</evidence>
<reference evidence="8 9" key="1">
    <citation type="submission" date="2025-04" db="UniProtKB">
        <authorList>
            <consortium name="RefSeq"/>
        </authorList>
    </citation>
    <scope>IDENTIFICATION</scope>
    <source>
        <strain evidence="8 9">OHB3-1</strain>
    </source>
</reference>
<evidence type="ECO:0000256" key="1">
    <source>
        <dbReference type="ARBA" id="ARBA00004613"/>
    </source>
</evidence>
<dbReference type="Pfam" id="PF01357">
    <property type="entry name" value="Expansin_C"/>
    <property type="match status" value="1"/>
</dbReference>
<dbReference type="GO" id="GO:0009653">
    <property type="term" value="P:anatomical structure morphogenesis"/>
    <property type="evidence" value="ECO:0007669"/>
    <property type="project" value="UniProtKB-ARBA"/>
</dbReference>
<gene>
    <name evidence="8 9 10" type="primary">LOC111007560</name>
</gene>
<evidence type="ECO:0000313" key="7">
    <source>
        <dbReference type="Proteomes" id="UP000504603"/>
    </source>
</evidence>
<dbReference type="InterPro" id="IPR007117">
    <property type="entry name" value="Expansin_CBD"/>
</dbReference>
<dbReference type="InterPro" id="IPR005795">
    <property type="entry name" value="LolPI"/>
</dbReference>
<dbReference type="GO" id="GO:0005576">
    <property type="term" value="C:extracellular region"/>
    <property type="evidence" value="ECO:0007669"/>
    <property type="project" value="UniProtKB-SubCell"/>
</dbReference>
<dbReference type="AlphaFoldDB" id="A0A6J1C3C4"/>
<dbReference type="PRINTS" id="PR01225">
    <property type="entry name" value="EXPANSNFAMLY"/>
</dbReference>
<dbReference type="PRINTS" id="PR00829">
    <property type="entry name" value="LOLP1ALLERGN"/>
</dbReference>
<evidence type="ECO:0000259" key="5">
    <source>
        <dbReference type="PROSITE" id="PS50842"/>
    </source>
</evidence>
<evidence type="ECO:0000256" key="2">
    <source>
        <dbReference type="ARBA" id="ARBA00022525"/>
    </source>
</evidence>
<evidence type="ECO:0000259" key="6">
    <source>
        <dbReference type="PROSITE" id="PS50843"/>
    </source>
</evidence>
<feature type="domain" description="Expansin-like EG45" evidence="5">
    <location>
        <begin position="38"/>
        <end position="142"/>
    </location>
</feature>
<sequence>MAWFLSFLFLFLVSFAAACDRCIHQSKATHNDAPTSDGGACGYGNLTFEFSNGYSAAAGPNLYKQGAGCGACYRVRCKSKNLCNTAGTKIVLTDQNFDKRTDFVLSTKAFSAMALQRKEQELMTSGIVDVEYKRVPCVHKDKSLAVRVEETSSNPNYLAIKFLYQGGRTEIVAVNVAGVGSNDWVNLSRNFGAVWDTRRVPKGALQMKMVVTSGYDGKPVWIKSVLPANWKAGIIYDTGVQINDIAKENCPESECGDAPWE</sequence>
<dbReference type="SUPFAM" id="SSF49590">
    <property type="entry name" value="PHL pollen allergen"/>
    <property type="match status" value="1"/>
</dbReference>
<feature type="signal peptide" evidence="4">
    <location>
        <begin position="1"/>
        <end position="18"/>
    </location>
</feature>
<feature type="domain" description="Expansin-like CBD" evidence="6">
    <location>
        <begin position="156"/>
        <end position="238"/>
    </location>
</feature>
<dbReference type="GeneID" id="111007560"/>
<dbReference type="InterPro" id="IPR009009">
    <property type="entry name" value="RlpA-like_DPBB"/>
</dbReference>
<comment type="subcellular location">
    <subcellularLocation>
        <location evidence="1">Secreted</location>
    </subcellularLocation>
</comment>
<evidence type="ECO:0000256" key="4">
    <source>
        <dbReference type="SAM" id="SignalP"/>
    </source>
</evidence>
<dbReference type="RefSeq" id="XP_022135656.1">
    <property type="nucleotide sequence ID" value="XM_022279964.1"/>
</dbReference>
<dbReference type="SUPFAM" id="SSF50685">
    <property type="entry name" value="Barwin-like endoglucanases"/>
    <property type="match status" value="1"/>
</dbReference>
<dbReference type="Gene3D" id="2.60.40.760">
    <property type="entry name" value="Expansin, cellulose-binding-like domain"/>
    <property type="match status" value="1"/>
</dbReference>
<dbReference type="Gene3D" id="2.40.40.10">
    <property type="entry name" value="RlpA-like domain"/>
    <property type="match status" value="1"/>
</dbReference>
<dbReference type="PROSITE" id="PS50842">
    <property type="entry name" value="EXPANSIN_EG45"/>
    <property type="match status" value="1"/>
</dbReference>
<comment type="similarity">
    <text evidence="3">Belongs to the expansin family.</text>
</comment>
<dbReference type="PANTHER" id="PTHR31692:SF4">
    <property type="entry name" value="EXPANSIN-LIKE A1-RELATED"/>
    <property type="match status" value="1"/>
</dbReference>
<organism evidence="7 10">
    <name type="scientific">Momordica charantia</name>
    <name type="common">Bitter gourd</name>
    <name type="synonym">Balsam pear</name>
    <dbReference type="NCBI Taxonomy" id="3673"/>
    <lineage>
        <taxon>Eukaryota</taxon>
        <taxon>Viridiplantae</taxon>
        <taxon>Streptophyta</taxon>
        <taxon>Embryophyta</taxon>
        <taxon>Tracheophyta</taxon>
        <taxon>Spermatophyta</taxon>
        <taxon>Magnoliopsida</taxon>
        <taxon>eudicotyledons</taxon>
        <taxon>Gunneridae</taxon>
        <taxon>Pentapetalae</taxon>
        <taxon>rosids</taxon>
        <taxon>fabids</taxon>
        <taxon>Cucurbitales</taxon>
        <taxon>Cucurbitaceae</taxon>
        <taxon>Momordiceae</taxon>
        <taxon>Momordica</taxon>
    </lineage>
</organism>
<proteinExistence type="inferred from homology"/>
<dbReference type="InterPro" id="IPR036749">
    <property type="entry name" value="Expansin_CBD_sf"/>
</dbReference>
<dbReference type="PROSITE" id="PS50843">
    <property type="entry name" value="EXPANSIN_CBD"/>
    <property type="match status" value="1"/>
</dbReference>